<dbReference type="Proteomes" id="UP001419084">
    <property type="component" value="Unassembled WGS sequence"/>
</dbReference>
<accession>A0ABQ5M4G9</accession>
<proteinExistence type="predicted"/>
<dbReference type="SUPFAM" id="SSF69279">
    <property type="entry name" value="Phage tail proteins"/>
    <property type="match status" value="1"/>
</dbReference>
<gene>
    <name evidence="2" type="ORF">LAD12857_17340</name>
</gene>
<evidence type="ECO:0000259" key="1">
    <source>
        <dbReference type="Pfam" id="PF04717"/>
    </source>
</evidence>
<reference evidence="2 3" key="1">
    <citation type="journal article" date="2024" name="Int. J. Syst. Evol. Microbiol.">
        <title>Lacrimispora brassicae sp. nov. isolated from fermented cabbage, and proposal of Clostridium indicum Gundawar et al. 2019 and Clostridium methoxybenzovorans Mechichi et al. 1999 as heterotypic synonyms of Lacrimispora amygdalina (Parshina et al. 2003) Haas and Blanchard 2020 and Lacrimispora indolis (McClung and McCoy 1957) Haas and Blanchard 2020, respectively.</title>
        <authorList>
            <person name="Kobayashi H."/>
            <person name="Tanizawa Y."/>
            <person name="Sakamoto M."/>
            <person name="Ohkuma M."/>
            <person name="Tohno M."/>
        </authorList>
    </citation>
    <scope>NUCLEOTIDE SEQUENCE [LARGE SCALE GENOMIC DNA]</scope>
    <source>
        <strain evidence="2 3">DSM 12857</strain>
    </source>
</reference>
<dbReference type="Pfam" id="PF04717">
    <property type="entry name" value="Phage_base_V"/>
    <property type="match status" value="1"/>
</dbReference>
<dbReference type="Pfam" id="PF05954">
    <property type="entry name" value="Phage_GPD"/>
    <property type="match status" value="1"/>
</dbReference>
<feature type="domain" description="Gp5/Type VI secretion system Vgr protein OB-fold" evidence="1">
    <location>
        <begin position="305"/>
        <end position="365"/>
    </location>
</feature>
<name>A0ABQ5M4G9_9FIRM</name>
<dbReference type="EMBL" id="BRPJ01000031">
    <property type="protein sequence ID" value="GLB29811.1"/>
    <property type="molecule type" value="Genomic_DNA"/>
</dbReference>
<evidence type="ECO:0000313" key="3">
    <source>
        <dbReference type="Proteomes" id="UP001419084"/>
    </source>
</evidence>
<organism evidence="2 3">
    <name type="scientific">Lacrimispora amygdalina</name>
    <dbReference type="NCBI Taxonomy" id="253257"/>
    <lineage>
        <taxon>Bacteria</taxon>
        <taxon>Bacillati</taxon>
        <taxon>Bacillota</taxon>
        <taxon>Clostridia</taxon>
        <taxon>Lachnospirales</taxon>
        <taxon>Lachnospiraceae</taxon>
        <taxon>Lacrimispora</taxon>
    </lineage>
</organism>
<dbReference type="Gene3D" id="3.55.50.10">
    <property type="entry name" value="Baseplate protein-like domains"/>
    <property type="match status" value="1"/>
</dbReference>
<comment type="caution">
    <text evidence="2">The sequence shown here is derived from an EMBL/GenBank/DDBJ whole genome shotgun (WGS) entry which is preliminary data.</text>
</comment>
<sequence length="482" mass="53841">MGNSNTAQIRSGQEAVTYKDLFLGVQGLAYFRTIDIREKPGEHAFLYAEVVVDSEMDDNDLHGISTSVSLVYKKDGKDHVLFYGILDKVSLSRDGGEKILTIEAWDGTHQMDVTRRKRIFQNPQMSVTGLVSEIMKSYVGSDHMVHIPDVPIGQLVVQYEETDWEFLKRFLSKYNDALYPDPAFPNIRFEAGLSPKPEKQYWDELPYQLSQDFIRLNDLKVNGLGDLTRSQNTVYELVSYDIVSIGSQITYKGTPWFVETAMRSLQDGLLINRYRLRQRESMKILPYFNKRITGISIEGIIAAIKRNQVQVNMEIEAGTGEKYWFPFSTVAASSDGSGWYCMPENGDSVRVYFPVDDEKEAYVVTNVKGNKPEAGGTSGSADNPNQRNIKTAQGNQVQMTPEGVLIAAGDGQGSILLKKDGEVVLNAIKDLTISAVENLNLSAKKDLTIKSQDSIKIVNQAGADIEIKKGTVAFHGNEIFEN</sequence>
<dbReference type="RefSeq" id="WP_346065069.1">
    <property type="nucleotide sequence ID" value="NZ_BRPJ01000031.1"/>
</dbReference>
<evidence type="ECO:0000313" key="2">
    <source>
        <dbReference type="EMBL" id="GLB29811.1"/>
    </source>
</evidence>
<keyword evidence="3" id="KW-1185">Reference proteome</keyword>
<dbReference type="Gene3D" id="2.30.110.50">
    <property type="match status" value="1"/>
</dbReference>
<protein>
    <recommendedName>
        <fullName evidence="1">Gp5/Type VI secretion system Vgr protein OB-fold domain-containing protein</fullName>
    </recommendedName>
</protein>
<dbReference type="InterPro" id="IPR006531">
    <property type="entry name" value="Gp5/Vgr_OB"/>
</dbReference>